<sequence>MEHTRAVSAIAATTAGTSAAKARAMGNETACVHPIGMGVPAGYSTYLLRCTVLPGIRMADDRAVERHLSRAKMRPSYWSLLWFSLWLHTASFPEQQ</sequence>
<organism evidence="1 2">
    <name type="scientific">Ramazzottius varieornatus</name>
    <name type="common">Water bear</name>
    <name type="synonym">Tardigrade</name>
    <dbReference type="NCBI Taxonomy" id="947166"/>
    <lineage>
        <taxon>Eukaryota</taxon>
        <taxon>Metazoa</taxon>
        <taxon>Ecdysozoa</taxon>
        <taxon>Tardigrada</taxon>
        <taxon>Eutardigrada</taxon>
        <taxon>Parachela</taxon>
        <taxon>Hypsibioidea</taxon>
        <taxon>Ramazzottiidae</taxon>
        <taxon>Ramazzottius</taxon>
    </lineage>
</organism>
<keyword evidence="2" id="KW-1185">Reference proteome</keyword>
<accession>A0A1D1UQZ6</accession>
<evidence type="ECO:0000313" key="1">
    <source>
        <dbReference type="EMBL" id="GAU92104.1"/>
    </source>
</evidence>
<dbReference type="Proteomes" id="UP000186922">
    <property type="component" value="Unassembled WGS sequence"/>
</dbReference>
<protein>
    <submittedName>
        <fullName evidence="1">Uncharacterized protein</fullName>
    </submittedName>
</protein>
<reference evidence="1 2" key="1">
    <citation type="journal article" date="2016" name="Nat. Commun.">
        <title>Extremotolerant tardigrade genome and improved radiotolerance of human cultured cells by tardigrade-unique protein.</title>
        <authorList>
            <person name="Hashimoto T."/>
            <person name="Horikawa D.D."/>
            <person name="Saito Y."/>
            <person name="Kuwahara H."/>
            <person name="Kozuka-Hata H."/>
            <person name="Shin-I T."/>
            <person name="Minakuchi Y."/>
            <person name="Ohishi K."/>
            <person name="Motoyama A."/>
            <person name="Aizu T."/>
            <person name="Enomoto A."/>
            <person name="Kondo K."/>
            <person name="Tanaka S."/>
            <person name="Hara Y."/>
            <person name="Koshikawa S."/>
            <person name="Sagara H."/>
            <person name="Miura T."/>
            <person name="Yokobori S."/>
            <person name="Miyagawa K."/>
            <person name="Suzuki Y."/>
            <person name="Kubo T."/>
            <person name="Oyama M."/>
            <person name="Kohara Y."/>
            <person name="Fujiyama A."/>
            <person name="Arakawa K."/>
            <person name="Katayama T."/>
            <person name="Toyoda A."/>
            <person name="Kunieda T."/>
        </authorList>
    </citation>
    <scope>NUCLEOTIDE SEQUENCE [LARGE SCALE GENOMIC DNA]</scope>
    <source>
        <strain evidence="1 2">YOKOZUNA-1</strain>
    </source>
</reference>
<proteinExistence type="predicted"/>
<dbReference type="EMBL" id="BDGG01000002">
    <property type="protein sequence ID" value="GAU92104.1"/>
    <property type="molecule type" value="Genomic_DNA"/>
</dbReference>
<dbReference type="AlphaFoldDB" id="A0A1D1UQZ6"/>
<comment type="caution">
    <text evidence="1">The sequence shown here is derived from an EMBL/GenBank/DDBJ whole genome shotgun (WGS) entry which is preliminary data.</text>
</comment>
<gene>
    <name evidence="1" type="primary">RvY_04229-1</name>
    <name evidence="1" type="synonym">RvY_04229.1</name>
    <name evidence="1" type="ORF">RvY_04229</name>
</gene>
<name>A0A1D1UQZ6_RAMVA</name>
<evidence type="ECO:0000313" key="2">
    <source>
        <dbReference type="Proteomes" id="UP000186922"/>
    </source>
</evidence>